<evidence type="ECO:0000256" key="1">
    <source>
        <dbReference type="SAM" id="MobiDB-lite"/>
    </source>
</evidence>
<protein>
    <submittedName>
        <fullName evidence="3">PIR Superfamily Protein</fullName>
    </submittedName>
</protein>
<evidence type="ECO:0000313" key="3">
    <source>
        <dbReference type="EMBL" id="SBS99848.1"/>
    </source>
</evidence>
<keyword evidence="2" id="KW-0812">Transmembrane</keyword>
<feature type="region of interest" description="Disordered" evidence="1">
    <location>
        <begin position="226"/>
        <end position="245"/>
    </location>
</feature>
<name>A0A1A8X3P0_PLAOA</name>
<accession>A0A1A8X3P0</accession>
<keyword evidence="2" id="KW-0472">Membrane</keyword>
<gene>
    <name evidence="3" type="ORF">POVCU1_055530</name>
</gene>
<sequence>MLICLKYTFVKNTELKLFCDKLDTVCSKGEGSACDVRTYDKYPDDHKFTIFYKRLHEIKKKFSSDVYEFENLKNQPNKRCAYLKYWFYYQVIHNGFTNNEIIDIFQQWNNSDNKIEFSIKDDRSNVRYGNSEGDADIKCLINFTTMDDIKKVKVLFDYTENYHGNQNKISINKKICGTIYEDYIKTTINICNMGDSHSSNESMFCKELNEYKDIYDITKLPELECTEEEEEEEDEDEETETQYLDTEGRANTLSALIRSGGDLYDFATDSGKNRSNKGTSIGVSFSLVGICIIFFTFYKLTPFGPWLRKLVLRKRNILSNEITDDTCNLSEYSSELDDTNSNMGQHYIAYYPS</sequence>
<dbReference type="AlphaFoldDB" id="A0A1A8X3P0"/>
<keyword evidence="2" id="KW-1133">Transmembrane helix</keyword>
<evidence type="ECO:0000256" key="2">
    <source>
        <dbReference type="SAM" id="Phobius"/>
    </source>
</evidence>
<feature type="transmembrane region" description="Helical" evidence="2">
    <location>
        <begin position="281"/>
        <end position="300"/>
    </location>
</feature>
<dbReference type="Proteomes" id="UP000078546">
    <property type="component" value="Unassembled WGS sequence"/>
</dbReference>
<dbReference type="EMBL" id="FLQV01001558">
    <property type="protein sequence ID" value="SBS99848.1"/>
    <property type="molecule type" value="Genomic_DNA"/>
</dbReference>
<organism evidence="3 4">
    <name type="scientific">Plasmodium ovale curtisi</name>
    <dbReference type="NCBI Taxonomy" id="864141"/>
    <lineage>
        <taxon>Eukaryota</taxon>
        <taxon>Sar</taxon>
        <taxon>Alveolata</taxon>
        <taxon>Apicomplexa</taxon>
        <taxon>Aconoidasida</taxon>
        <taxon>Haemosporida</taxon>
        <taxon>Plasmodiidae</taxon>
        <taxon>Plasmodium</taxon>
        <taxon>Plasmodium (Plasmodium)</taxon>
    </lineage>
</organism>
<evidence type="ECO:0000313" key="4">
    <source>
        <dbReference type="Proteomes" id="UP000078546"/>
    </source>
</evidence>
<reference evidence="4" key="1">
    <citation type="submission" date="2016-05" db="EMBL/GenBank/DDBJ databases">
        <authorList>
            <person name="Naeem Raeece"/>
        </authorList>
    </citation>
    <scope>NUCLEOTIDE SEQUENCE [LARGE SCALE GENOMIC DNA]</scope>
</reference>
<dbReference type="Pfam" id="PF05795">
    <property type="entry name" value="Plasmodium_Vir"/>
    <property type="match status" value="2"/>
</dbReference>
<dbReference type="InterPro" id="IPR008780">
    <property type="entry name" value="Plasmodium_Vir"/>
</dbReference>
<proteinExistence type="predicted"/>
<feature type="compositionally biased region" description="Acidic residues" evidence="1">
    <location>
        <begin position="226"/>
        <end position="240"/>
    </location>
</feature>